<dbReference type="InterPro" id="IPR029052">
    <property type="entry name" value="Metallo-depent_PP-like"/>
</dbReference>
<evidence type="ECO:0008006" key="3">
    <source>
        <dbReference type="Google" id="ProtNLM"/>
    </source>
</evidence>
<gene>
    <name evidence="1" type="ORF">FA13DRAFT_1747593</name>
</gene>
<name>A0A4Y7S3V4_COPMI</name>
<organism evidence="1 2">
    <name type="scientific">Coprinellus micaceus</name>
    <name type="common">Glistening ink-cap mushroom</name>
    <name type="synonym">Coprinus micaceus</name>
    <dbReference type="NCBI Taxonomy" id="71717"/>
    <lineage>
        <taxon>Eukaryota</taxon>
        <taxon>Fungi</taxon>
        <taxon>Dikarya</taxon>
        <taxon>Basidiomycota</taxon>
        <taxon>Agaricomycotina</taxon>
        <taxon>Agaricomycetes</taxon>
        <taxon>Agaricomycetidae</taxon>
        <taxon>Agaricales</taxon>
        <taxon>Agaricineae</taxon>
        <taxon>Psathyrellaceae</taxon>
        <taxon>Coprinellus</taxon>
    </lineage>
</organism>
<dbReference type="Gene3D" id="3.60.21.10">
    <property type="match status" value="1"/>
</dbReference>
<reference evidence="1 2" key="1">
    <citation type="journal article" date="2019" name="Nat. Ecol. Evol.">
        <title>Megaphylogeny resolves global patterns of mushroom evolution.</title>
        <authorList>
            <person name="Varga T."/>
            <person name="Krizsan K."/>
            <person name="Foldi C."/>
            <person name="Dima B."/>
            <person name="Sanchez-Garcia M."/>
            <person name="Sanchez-Ramirez S."/>
            <person name="Szollosi G.J."/>
            <person name="Szarkandi J.G."/>
            <person name="Papp V."/>
            <person name="Albert L."/>
            <person name="Andreopoulos W."/>
            <person name="Angelini C."/>
            <person name="Antonin V."/>
            <person name="Barry K.W."/>
            <person name="Bougher N.L."/>
            <person name="Buchanan P."/>
            <person name="Buyck B."/>
            <person name="Bense V."/>
            <person name="Catcheside P."/>
            <person name="Chovatia M."/>
            <person name="Cooper J."/>
            <person name="Damon W."/>
            <person name="Desjardin D."/>
            <person name="Finy P."/>
            <person name="Geml J."/>
            <person name="Haridas S."/>
            <person name="Hughes K."/>
            <person name="Justo A."/>
            <person name="Karasinski D."/>
            <person name="Kautmanova I."/>
            <person name="Kiss B."/>
            <person name="Kocsube S."/>
            <person name="Kotiranta H."/>
            <person name="LaButti K.M."/>
            <person name="Lechner B.E."/>
            <person name="Liimatainen K."/>
            <person name="Lipzen A."/>
            <person name="Lukacs Z."/>
            <person name="Mihaltcheva S."/>
            <person name="Morgado L.N."/>
            <person name="Niskanen T."/>
            <person name="Noordeloos M.E."/>
            <person name="Ohm R.A."/>
            <person name="Ortiz-Santana B."/>
            <person name="Ovrebo C."/>
            <person name="Racz N."/>
            <person name="Riley R."/>
            <person name="Savchenko A."/>
            <person name="Shiryaev A."/>
            <person name="Soop K."/>
            <person name="Spirin V."/>
            <person name="Szebenyi C."/>
            <person name="Tomsovsky M."/>
            <person name="Tulloss R.E."/>
            <person name="Uehling J."/>
            <person name="Grigoriev I.V."/>
            <person name="Vagvolgyi C."/>
            <person name="Papp T."/>
            <person name="Martin F.M."/>
            <person name="Miettinen O."/>
            <person name="Hibbett D.S."/>
            <person name="Nagy L.G."/>
        </authorList>
    </citation>
    <scope>NUCLEOTIDE SEQUENCE [LARGE SCALE GENOMIC DNA]</scope>
    <source>
        <strain evidence="1 2">FP101781</strain>
    </source>
</reference>
<evidence type="ECO:0000313" key="1">
    <source>
        <dbReference type="EMBL" id="TEB15291.1"/>
    </source>
</evidence>
<dbReference type="AlphaFoldDB" id="A0A4Y7S3V4"/>
<dbReference type="OrthoDB" id="630188at2759"/>
<protein>
    <recommendedName>
        <fullName evidence="3">Calcineurin-like phosphoesterase domain-containing protein</fullName>
    </recommendedName>
</protein>
<evidence type="ECO:0000313" key="2">
    <source>
        <dbReference type="Proteomes" id="UP000298030"/>
    </source>
</evidence>
<dbReference type="Proteomes" id="UP000298030">
    <property type="component" value="Unassembled WGS sequence"/>
</dbReference>
<keyword evidence="2" id="KW-1185">Reference proteome</keyword>
<proteinExistence type="predicted"/>
<sequence length="83" mass="9296">MDMRVHKDHTSANDVPHPGQGWTRFVCISDTHSHFPEIPLGDVLFHAGDMSSWGYPAQIQQLCLDPDLHGVFEEGDEVSRSIP</sequence>
<dbReference type="EMBL" id="QPFP01000360">
    <property type="protein sequence ID" value="TEB15291.1"/>
    <property type="molecule type" value="Genomic_DNA"/>
</dbReference>
<accession>A0A4Y7S3V4</accession>
<comment type="caution">
    <text evidence="1">The sequence shown here is derived from an EMBL/GenBank/DDBJ whole genome shotgun (WGS) entry which is preliminary data.</text>
</comment>